<sequence>MWLCGQEATCQEAWNAMQEFSEIMGLSLNEEKTGSALIVTDKANARDLPSSLPQGKVKWGFLVLDANAGRWVIDRAQVDEHIEELRRQLGACRSVMAWVEAWNSYVSRFFCPNFGQPANCFGRQHNDMIIETFEHIQRNLFADAGTANVTDRLRGMLKKRFGTDDSVPDGFFYFPAELGGLGLRNPLINAFATYKKSFRNSGERIDRAFEEEQEEYDRLKEAWDSGEHKQPQRVKYSALPNEDSGTETEAEQAFMSFDEFTRYREEVSSHLHQAYTNLLECPPEESTALSSDLLTGVMGLQRVVPDTPYWRWIASLYASDIQRRFGGYGLQLGGRDLLPVGLVGVLKSEKVRWEG</sequence>
<organism evidence="1 2">
    <name type="scientific">Byssothecium circinans</name>
    <dbReference type="NCBI Taxonomy" id="147558"/>
    <lineage>
        <taxon>Eukaryota</taxon>
        <taxon>Fungi</taxon>
        <taxon>Dikarya</taxon>
        <taxon>Ascomycota</taxon>
        <taxon>Pezizomycotina</taxon>
        <taxon>Dothideomycetes</taxon>
        <taxon>Pleosporomycetidae</taxon>
        <taxon>Pleosporales</taxon>
        <taxon>Massarineae</taxon>
        <taxon>Massarinaceae</taxon>
        <taxon>Byssothecium</taxon>
    </lineage>
</organism>
<protein>
    <recommendedName>
        <fullName evidence="3">Reverse transcriptase domain-containing protein</fullName>
    </recommendedName>
</protein>
<reference evidence="1" key="1">
    <citation type="journal article" date="2020" name="Stud. Mycol.">
        <title>101 Dothideomycetes genomes: a test case for predicting lifestyles and emergence of pathogens.</title>
        <authorList>
            <person name="Haridas S."/>
            <person name="Albert R."/>
            <person name="Binder M."/>
            <person name="Bloem J."/>
            <person name="Labutti K."/>
            <person name="Salamov A."/>
            <person name="Andreopoulos B."/>
            <person name="Baker S."/>
            <person name="Barry K."/>
            <person name="Bills G."/>
            <person name="Bluhm B."/>
            <person name="Cannon C."/>
            <person name="Castanera R."/>
            <person name="Culley D."/>
            <person name="Daum C."/>
            <person name="Ezra D."/>
            <person name="Gonzalez J."/>
            <person name="Henrissat B."/>
            <person name="Kuo A."/>
            <person name="Liang C."/>
            <person name="Lipzen A."/>
            <person name="Lutzoni F."/>
            <person name="Magnuson J."/>
            <person name="Mondo S."/>
            <person name="Nolan M."/>
            <person name="Ohm R."/>
            <person name="Pangilinan J."/>
            <person name="Park H.-J."/>
            <person name="Ramirez L."/>
            <person name="Alfaro M."/>
            <person name="Sun H."/>
            <person name="Tritt A."/>
            <person name="Yoshinaga Y."/>
            <person name="Zwiers L.-H."/>
            <person name="Turgeon B."/>
            <person name="Goodwin S."/>
            <person name="Spatafora J."/>
            <person name="Crous P."/>
            <person name="Grigoriev I."/>
        </authorList>
    </citation>
    <scope>NUCLEOTIDE SEQUENCE</scope>
    <source>
        <strain evidence="1">CBS 675.92</strain>
    </source>
</reference>
<name>A0A6A5U1E1_9PLEO</name>
<dbReference type="AlphaFoldDB" id="A0A6A5U1E1"/>
<dbReference type="EMBL" id="ML976988">
    <property type="protein sequence ID" value="KAF1958100.1"/>
    <property type="molecule type" value="Genomic_DNA"/>
</dbReference>
<proteinExistence type="predicted"/>
<evidence type="ECO:0000313" key="1">
    <source>
        <dbReference type="EMBL" id="KAF1958100.1"/>
    </source>
</evidence>
<gene>
    <name evidence="1" type="ORF">CC80DRAFT_491395</name>
</gene>
<dbReference type="Proteomes" id="UP000800035">
    <property type="component" value="Unassembled WGS sequence"/>
</dbReference>
<evidence type="ECO:0000313" key="2">
    <source>
        <dbReference type="Proteomes" id="UP000800035"/>
    </source>
</evidence>
<dbReference type="OrthoDB" id="74545at2759"/>
<keyword evidence="2" id="KW-1185">Reference proteome</keyword>
<dbReference type="PANTHER" id="PTHR37015:SF2">
    <property type="entry name" value="REVERSE TRANSCRIPTASE DOMAIN-CONTAINING PROTEIN"/>
    <property type="match status" value="1"/>
</dbReference>
<accession>A0A6A5U1E1</accession>
<dbReference type="PANTHER" id="PTHR37015">
    <property type="entry name" value="REVERSE TRANSCRIPTASE DOMAIN-CONTAINING PROTEIN"/>
    <property type="match status" value="1"/>
</dbReference>
<evidence type="ECO:0008006" key="3">
    <source>
        <dbReference type="Google" id="ProtNLM"/>
    </source>
</evidence>